<dbReference type="Pfam" id="PF04102">
    <property type="entry name" value="SlyX"/>
    <property type="match status" value="1"/>
</dbReference>
<dbReference type="STRING" id="349064.SAMN05660429_01145"/>
<keyword evidence="4" id="KW-1185">Reference proteome</keyword>
<dbReference type="PANTHER" id="PTHR36508">
    <property type="entry name" value="PROTEIN SLYX"/>
    <property type="match status" value="1"/>
</dbReference>
<dbReference type="Gene3D" id="1.20.5.300">
    <property type="match status" value="1"/>
</dbReference>
<protein>
    <recommendedName>
        <fullName evidence="1">Protein SlyX homolog</fullName>
    </recommendedName>
</protein>
<sequence length="74" mass="8463">MTESDRTIQARIDELEAKVAFQDDIIEQLNQEITLHQAQLTAVSEQLKLLASRVKQGSTMQMMKPEDEPPPPHY</sequence>
<dbReference type="HAMAP" id="MF_00715">
    <property type="entry name" value="SlyX"/>
    <property type="match status" value="1"/>
</dbReference>
<dbReference type="AlphaFoldDB" id="A0A1I0CCV1"/>
<reference evidence="3 4" key="1">
    <citation type="submission" date="2016-10" db="EMBL/GenBank/DDBJ databases">
        <authorList>
            <person name="de Groot N.N."/>
        </authorList>
    </citation>
    <scope>NUCLEOTIDE SEQUENCE [LARGE SCALE GENOMIC DNA]</scope>
    <source>
        <strain evidence="3 4">DSM 19706</strain>
    </source>
</reference>
<dbReference type="RefSeq" id="WP_093328409.1">
    <property type="nucleotide sequence ID" value="NZ_AP027363.1"/>
</dbReference>
<evidence type="ECO:0000256" key="2">
    <source>
        <dbReference type="SAM" id="Coils"/>
    </source>
</evidence>
<name>A0A1I0CCV1_THASX</name>
<organism evidence="3 4">
    <name type="scientific">Thalassotalea agarivorans</name>
    <name type="common">Thalassomonas agarivorans</name>
    <dbReference type="NCBI Taxonomy" id="349064"/>
    <lineage>
        <taxon>Bacteria</taxon>
        <taxon>Pseudomonadati</taxon>
        <taxon>Pseudomonadota</taxon>
        <taxon>Gammaproteobacteria</taxon>
        <taxon>Alteromonadales</taxon>
        <taxon>Colwelliaceae</taxon>
        <taxon>Thalassotalea</taxon>
    </lineage>
</organism>
<dbReference type="EMBL" id="FOHK01000005">
    <property type="protein sequence ID" value="SET17101.1"/>
    <property type="molecule type" value="Genomic_DNA"/>
</dbReference>
<keyword evidence="2" id="KW-0175">Coiled coil</keyword>
<gene>
    <name evidence="1" type="primary">slyX</name>
    <name evidence="3" type="ORF">SAMN05660429_01145</name>
</gene>
<dbReference type="Proteomes" id="UP000199308">
    <property type="component" value="Unassembled WGS sequence"/>
</dbReference>
<proteinExistence type="inferred from homology"/>
<comment type="similarity">
    <text evidence="1">Belongs to the SlyX family.</text>
</comment>
<dbReference type="PANTHER" id="PTHR36508:SF1">
    <property type="entry name" value="PROTEIN SLYX"/>
    <property type="match status" value="1"/>
</dbReference>
<evidence type="ECO:0000313" key="4">
    <source>
        <dbReference type="Proteomes" id="UP000199308"/>
    </source>
</evidence>
<dbReference type="InterPro" id="IPR007236">
    <property type="entry name" value="SlyX"/>
</dbReference>
<feature type="coiled-coil region" evidence="2">
    <location>
        <begin position="12"/>
        <end position="46"/>
    </location>
</feature>
<evidence type="ECO:0000313" key="3">
    <source>
        <dbReference type="EMBL" id="SET17101.1"/>
    </source>
</evidence>
<evidence type="ECO:0000256" key="1">
    <source>
        <dbReference type="HAMAP-Rule" id="MF_00715"/>
    </source>
</evidence>
<dbReference type="OrthoDB" id="5771733at2"/>
<accession>A0A1I0CCV1</accession>